<evidence type="ECO:0000313" key="1">
    <source>
        <dbReference type="EMBL" id="CAJ1930279.1"/>
    </source>
</evidence>
<accession>A0AA86S725</accession>
<organism evidence="1 2">
    <name type="scientific">Sphenostylis stenocarpa</name>
    <dbReference type="NCBI Taxonomy" id="92480"/>
    <lineage>
        <taxon>Eukaryota</taxon>
        <taxon>Viridiplantae</taxon>
        <taxon>Streptophyta</taxon>
        <taxon>Embryophyta</taxon>
        <taxon>Tracheophyta</taxon>
        <taxon>Spermatophyta</taxon>
        <taxon>Magnoliopsida</taxon>
        <taxon>eudicotyledons</taxon>
        <taxon>Gunneridae</taxon>
        <taxon>Pentapetalae</taxon>
        <taxon>rosids</taxon>
        <taxon>fabids</taxon>
        <taxon>Fabales</taxon>
        <taxon>Fabaceae</taxon>
        <taxon>Papilionoideae</taxon>
        <taxon>50 kb inversion clade</taxon>
        <taxon>NPAAA clade</taxon>
        <taxon>indigoferoid/millettioid clade</taxon>
        <taxon>Phaseoleae</taxon>
        <taxon>Sphenostylis</taxon>
    </lineage>
</organism>
<proteinExistence type="predicted"/>
<protein>
    <submittedName>
        <fullName evidence="1">Uncharacterized protein</fullName>
    </submittedName>
</protein>
<evidence type="ECO:0000313" key="2">
    <source>
        <dbReference type="Proteomes" id="UP001189624"/>
    </source>
</evidence>
<dbReference type="EMBL" id="OY731399">
    <property type="protein sequence ID" value="CAJ1930279.1"/>
    <property type="molecule type" value="Genomic_DNA"/>
</dbReference>
<sequence>MGPNLLKKMLKMVYLHGVGEIESEGDVEVKMLRKSWKYCNQKWNVGMIQKSRHREFVKKDWLRYRNLTTYRNDLELVELGNTIPFPTYQEWFMQKIDLFWLVTFTLRYTKVYMYGTNNKLLVHSRQLGICGNSEREFEADFVVTLTRMNVKTGKKEKRLRE</sequence>
<gene>
    <name evidence="1" type="ORF">AYBTSS11_LOCUS4701</name>
</gene>
<dbReference type="Gramene" id="rna-AYBTSS11_LOCUS4701">
    <property type="protein sequence ID" value="CAJ1930279.1"/>
    <property type="gene ID" value="gene-AYBTSS11_LOCUS4701"/>
</dbReference>
<name>A0AA86S725_9FABA</name>
<dbReference type="Proteomes" id="UP001189624">
    <property type="component" value="Chromosome 2"/>
</dbReference>
<dbReference type="AlphaFoldDB" id="A0AA86S725"/>
<keyword evidence="2" id="KW-1185">Reference proteome</keyword>
<reference evidence="1" key="1">
    <citation type="submission" date="2023-10" db="EMBL/GenBank/DDBJ databases">
        <authorList>
            <person name="Domelevo Entfellner J.-B."/>
        </authorList>
    </citation>
    <scope>NUCLEOTIDE SEQUENCE</scope>
</reference>